<protein>
    <submittedName>
        <fullName evidence="1">Cyclase</fullName>
    </submittedName>
</protein>
<name>A0A919K314_9ACTN</name>
<dbReference type="Proteomes" id="UP000636960">
    <property type="component" value="Unassembled WGS sequence"/>
</dbReference>
<reference evidence="1" key="1">
    <citation type="submission" date="2021-01" db="EMBL/GenBank/DDBJ databases">
        <title>Whole genome shotgun sequence of Actinoplanes rishiriensis NBRC 108556.</title>
        <authorList>
            <person name="Komaki H."/>
            <person name="Tamura T."/>
        </authorList>
    </citation>
    <scope>NUCLEOTIDE SEQUENCE</scope>
    <source>
        <strain evidence="1">NBRC 108556</strain>
    </source>
</reference>
<proteinExistence type="predicted"/>
<dbReference type="EMBL" id="BOMV01000077">
    <property type="protein sequence ID" value="GIE99810.1"/>
    <property type="molecule type" value="Genomic_DNA"/>
</dbReference>
<keyword evidence="2" id="KW-1185">Reference proteome</keyword>
<dbReference type="GO" id="GO:0019441">
    <property type="term" value="P:L-tryptophan catabolic process to kynurenine"/>
    <property type="evidence" value="ECO:0007669"/>
    <property type="project" value="InterPro"/>
</dbReference>
<dbReference type="SUPFAM" id="SSF102198">
    <property type="entry name" value="Putative cyclase"/>
    <property type="match status" value="1"/>
</dbReference>
<dbReference type="Pfam" id="PF04199">
    <property type="entry name" value="Cyclase"/>
    <property type="match status" value="1"/>
</dbReference>
<dbReference type="AlphaFoldDB" id="A0A919K314"/>
<sequence length="222" mass="23930">MRVRRIVDLSVPVGPGTQVYPGDPVPGFTVHATVRRDGYNLLSLALGSQTGTHVDAPYHFRDDAARLDDLDLMLFAGPAVLLDVRGLGPRERITWAHLAPAAARIGPGFIALICTGWSGHYGTPAYFDHPFLDPDACERLLDHGVRTFCLDTVNIDETPDDDHPGDGYPVHHLIAAAGGVIGENFRNLELVDFPDPLVSCLPLALERADGAPVRAVAMQVEA</sequence>
<dbReference type="RefSeq" id="WP_203786829.1">
    <property type="nucleotide sequence ID" value="NZ_BOMV01000077.1"/>
</dbReference>
<accession>A0A919K314</accession>
<dbReference type="Gene3D" id="3.50.30.50">
    <property type="entry name" value="Putative cyclase"/>
    <property type="match status" value="1"/>
</dbReference>
<dbReference type="InterPro" id="IPR007325">
    <property type="entry name" value="KFase/CYL"/>
</dbReference>
<comment type="caution">
    <text evidence="1">The sequence shown here is derived from an EMBL/GenBank/DDBJ whole genome shotgun (WGS) entry which is preliminary data.</text>
</comment>
<dbReference type="InterPro" id="IPR037175">
    <property type="entry name" value="KFase_sf"/>
</dbReference>
<dbReference type="PANTHER" id="PTHR31118:SF12">
    <property type="entry name" value="CYCLASE-LIKE PROTEIN 2"/>
    <property type="match status" value="1"/>
</dbReference>
<dbReference type="GO" id="GO:0004061">
    <property type="term" value="F:arylformamidase activity"/>
    <property type="evidence" value="ECO:0007669"/>
    <property type="project" value="InterPro"/>
</dbReference>
<evidence type="ECO:0000313" key="1">
    <source>
        <dbReference type="EMBL" id="GIE99810.1"/>
    </source>
</evidence>
<gene>
    <name evidence="1" type="ORF">Ari01nite_72750</name>
</gene>
<evidence type="ECO:0000313" key="2">
    <source>
        <dbReference type="Proteomes" id="UP000636960"/>
    </source>
</evidence>
<dbReference type="PANTHER" id="PTHR31118">
    <property type="entry name" value="CYCLASE-LIKE PROTEIN 2"/>
    <property type="match status" value="1"/>
</dbReference>
<organism evidence="1 2">
    <name type="scientific">Paractinoplanes rishiriensis</name>
    <dbReference type="NCBI Taxonomy" id="1050105"/>
    <lineage>
        <taxon>Bacteria</taxon>
        <taxon>Bacillati</taxon>
        <taxon>Actinomycetota</taxon>
        <taxon>Actinomycetes</taxon>
        <taxon>Micromonosporales</taxon>
        <taxon>Micromonosporaceae</taxon>
        <taxon>Paractinoplanes</taxon>
    </lineage>
</organism>